<evidence type="ECO:0000313" key="2">
    <source>
        <dbReference type="EMBL" id="OBY62948.1"/>
    </source>
</evidence>
<dbReference type="EMBL" id="LSFM01000023">
    <property type="protein sequence ID" value="OBY62948.1"/>
    <property type="molecule type" value="Genomic_DNA"/>
</dbReference>
<keyword evidence="1" id="KW-0175">Coiled coil</keyword>
<feature type="coiled-coil region" evidence="1">
    <location>
        <begin position="124"/>
        <end position="176"/>
    </location>
</feature>
<keyword evidence="3" id="KW-1185">Reference proteome</keyword>
<evidence type="ECO:0000256" key="1">
    <source>
        <dbReference type="SAM" id="Coils"/>
    </source>
</evidence>
<accession>A0A1B8TTT8</accession>
<proteinExistence type="predicted"/>
<dbReference type="KEGG" id="pob:LPB03_12485"/>
<comment type="caution">
    <text evidence="2">The sequence shown here is derived from an EMBL/GenBank/DDBJ whole genome shotgun (WGS) entry which is preliminary data.</text>
</comment>
<organism evidence="2 3">
    <name type="scientific">Polaribacter vadi</name>
    <dbReference type="NCBI Taxonomy" id="1774273"/>
    <lineage>
        <taxon>Bacteria</taxon>
        <taxon>Pseudomonadati</taxon>
        <taxon>Bacteroidota</taxon>
        <taxon>Flavobacteriia</taxon>
        <taxon>Flavobacteriales</taxon>
        <taxon>Flavobacteriaceae</taxon>
    </lineage>
</organism>
<name>A0A1B8TTT8_9FLAO</name>
<dbReference type="Proteomes" id="UP000092584">
    <property type="component" value="Unassembled WGS sequence"/>
</dbReference>
<reference evidence="3" key="1">
    <citation type="submission" date="2016-02" db="EMBL/GenBank/DDBJ databases">
        <authorList>
            <person name="Shin S.-K."/>
            <person name="Yi H."/>
            <person name="Kim E."/>
        </authorList>
    </citation>
    <scope>NUCLEOTIDE SEQUENCE [LARGE SCALE GENOMIC DNA]</scope>
    <source>
        <strain evidence="3">LPB0003</strain>
    </source>
</reference>
<sequence length="179" mass="20695">MKTIQKTIAILAISGFLFISCDKTKKEKVEDKMEEIEESMEDAGDDISDEFKKIQLKLEDGTYVNYSSNNSGDLSFDDWEGFNTANEELRAIEELDSKTYTTRIGDLSATIANLGNSIPAWLKTEEVMEDIEDIQKEYKKLSDERNESEDKIEQNIEDLMEKFDDLREELNETIEKYKS</sequence>
<dbReference type="OrthoDB" id="1144672at2"/>
<dbReference type="AlphaFoldDB" id="A0A1B8TTT8"/>
<dbReference type="RefSeq" id="WP_065319925.1">
    <property type="nucleotide sequence ID" value="NZ_CP017477.1"/>
</dbReference>
<protein>
    <submittedName>
        <fullName evidence="2">Uncharacterized protein</fullName>
    </submittedName>
</protein>
<dbReference type="PROSITE" id="PS51257">
    <property type="entry name" value="PROKAR_LIPOPROTEIN"/>
    <property type="match status" value="1"/>
</dbReference>
<evidence type="ECO:0000313" key="3">
    <source>
        <dbReference type="Proteomes" id="UP000092584"/>
    </source>
</evidence>
<gene>
    <name evidence="2" type="ORF">LPB3_12500</name>
</gene>
<feature type="coiled-coil region" evidence="1">
    <location>
        <begin position="19"/>
        <end position="46"/>
    </location>
</feature>